<dbReference type="RefSeq" id="WP_143040198.1">
    <property type="nucleotide sequence ID" value="NZ_FNMZ01000001.1"/>
</dbReference>
<dbReference type="Proteomes" id="UP000199118">
    <property type="component" value="Unassembled WGS sequence"/>
</dbReference>
<dbReference type="GO" id="GO:0030288">
    <property type="term" value="C:outer membrane-bounded periplasmic space"/>
    <property type="evidence" value="ECO:0007669"/>
    <property type="project" value="TreeGrafter"/>
</dbReference>
<evidence type="ECO:0000256" key="1">
    <source>
        <dbReference type="ARBA" id="ARBA00001561"/>
    </source>
</evidence>
<accession>A0A1H2SEZ9</accession>
<dbReference type="EC" id="3.5.1.28" evidence="2"/>
<dbReference type="InterPro" id="IPR050695">
    <property type="entry name" value="N-acetylmuramoyl_amidase_3"/>
</dbReference>
<dbReference type="AlphaFoldDB" id="A0A1H2SEZ9"/>
<feature type="region of interest" description="Disordered" evidence="4">
    <location>
        <begin position="36"/>
        <end position="63"/>
    </location>
</feature>
<evidence type="ECO:0000256" key="3">
    <source>
        <dbReference type="ARBA" id="ARBA00022801"/>
    </source>
</evidence>
<dbReference type="PANTHER" id="PTHR30404:SF0">
    <property type="entry name" value="N-ACETYLMURAMOYL-L-ALANINE AMIDASE AMIC"/>
    <property type="match status" value="1"/>
</dbReference>
<evidence type="ECO:0000256" key="2">
    <source>
        <dbReference type="ARBA" id="ARBA00011901"/>
    </source>
</evidence>
<evidence type="ECO:0000313" key="7">
    <source>
        <dbReference type="Proteomes" id="UP000199118"/>
    </source>
</evidence>
<dbReference type="Pfam" id="PF01520">
    <property type="entry name" value="Amidase_3"/>
    <property type="match status" value="1"/>
</dbReference>
<dbReference type="InterPro" id="IPR021731">
    <property type="entry name" value="AMIN_dom"/>
</dbReference>
<dbReference type="CDD" id="cd02696">
    <property type="entry name" value="MurNAc-LAA"/>
    <property type="match status" value="1"/>
</dbReference>
<dbReference type="STRING" id="356660.SAMN05444336_101643"/>
<protein>
    <recommendedName>
        <fullName evidence="2">N-acetylmuramoyl-L-alanine amidase</fullName>
        <ecNumber evidence="2">3.5.1.28</ecNumber>
    </recommendedName>
</protein>
<dbReference type="SMART" id="SM00646">
    <property type="entry name" value="Ami_3"/>
    <property type="match status" value="1"/>
</dbReference>
<dbReference type="GO" id="GO:0009253">
    <property type="term" value="P:peptidoglycan catabolic process"/>
    <property type="evidence" value="ECO:0007669"/>
    <property type="project" value="InterPro"/>
</dbReference>
<feature type="region of interest" description="Disordered" evidence="4">
    <location>
        <begin position="462"/>
        <end position="496"/>
    </location>
</feature>
<keyword evidence="3" id="KW-0378">Hydrolase</keyword>
<feature type="compositionally biased region" description="Low complexity" evidence="4">
    <location>
        <begin position="462"/>
        <end position="472"/>
    </location>
</feature>
<comment type="catalytic activity">
    <reaction evidence="1">
        <text>Hydrolyzes the link between N-acetylmuramoyl residues and L-amino acid residues in certain cell-wall glycopeptides.</text>
        <dbReference type="EC" id="3.5.1.28"/>
    </reaction>
</comment>
<dbReference type="SUPFAM" id="SSF53187">
    <property type="entry name" value="Zn-dependent exopeptidases"/>
    <property type="match status" value="1"/>
</dbReference>
<feature type="region of interest" description="Disordered" evidence="4">
    <location>
        <begin position="327"/>
        <end position="355"/>
    </location>
</feature>
<evidence type="ECO:0000256" key="4">
    <source>
        <dbReference type="SAM" id="MobiDB-lite"/>
    </source>
</evidence>
<feature type="compositionally biased region" description="Pro residues" evidence="4">
    <location>
        <begin position="43"/>
        <end position="62"/>
    </location>
</feature>
<evidence type="ECO:0000259" key="5">
    <source>
        <dbReference type="SMART" id="SM00646"/>
    </source>
</evidence>
<proteinExistence type="predicted"/>
<evidence type="ECO:0000313" key="6">
    <source>
        <dbReference type="EMBL" id="SDW30226.1"/>
    </source>
</evidence>
<reference evidence="6 7" key="1">
    <citation type="submission" date="2016-10" db="EMBL/GenBank/DDBJ databases">
        <authorList>
            <person name="de Groot N.N."/>
        </authorList>
    </citation>
    <scope>NUCLEOTIDE SEQUENCE [LARGE SCALE GENOMIC DNA]</scope>
    <source>
        <strain evidence="6 7">DSM 17890</strain>
    </source>
</reference>
<dbReference type="GO" id="GO:0008745">
    <property type="term" value="F:N-acetylmuramoyl-L-alanine amidase activity"/>
    <property type="evidence" value="ECO:0007669"/>
    <property type="project" value="UniProtKB-EC"/>
</dbReference>
<dbReference type="Gene3D" id="2.60.40.3500">
    <property type="match status" value="1"/>
</dbReference>
<dbReference type="InterPro" id="IPR002508">
    <property type="entry name" value="MurNAc-LAA_cat"/>
</dbReference>
<dbReference type="Gene3D" id="3.40.630.40">
    <property type="entry name" value="Zn-dependent exopeptidases"/>
    <property type="match status" value="1"/>
</dbReference>
<dbReference type="PANTHER" id="PTHR30404">
    <property type="entry name" value="N-ACETYLMURAMOYL-L-ALANINE AMIDASE"/>
    <property type="match status" value="1"/>
</dbReference>
<gene>
    <name evidence="6" type="ORF">SAMN05444336_101643</name>
</gene>
<organism evidence="6 7">
    <name type="scientific">Albimonas donghaensis</name>
    <dbReference type="NCBI Taxonomy" id="356660"/>
    <lineage>
        <taxon>Bacteria</taxon>
        <taxon>Pseudomonadati</taxon>
        <taxon>Pseudomonadota</taxon>
        <taxon>Alphaproteobacteria</taxon>
        <taxon>Rhodobacterales</taxon>
        <taxon>Paracoccaceae</taxon>
        <taxon>Albimonas</taxon>
    </lineage>
</organism>
<dbReference type="EMBL" id="FNMZ01000001">
    <property type="protein sequence ID" value="SDW30226.1"/>
    <property type="molecule type" value="Genomic_DNA"/>
</dbReference>
<feature type="domain" description="MurNAc-LAA" evidence="5">
    <location>
        <begin position="286"/>
        <end position="455"/>
    </location>
</feature>
<dbReference type="OrthoDB" id="9806267at2"/>
<keyword evidence="7" id="KW-1185">Reference proteome</keyword>
<name>A0A1H2SEZ9_9RHOB</name>
<dbReference type="Pfam" id="PF11741">
    <property type="entry name" value="AMIN"/>
    <property type="match status" value="1"/>
</dbReference>
<sequence>MAWRSGAVGAHAIRGIRRAAGAAVLVAAGAGAALGPGAGGAATPPPAPRSSPPGVDAPPARPQPISQLDEAAAALALAGEARLIGMRHHDGRTRLALSLPGPGPWRVFALDGPPRLIVDVAAGGWTGRRAPPPPDGLIAGLRAGMAEAGRARLALDLAGPARLEEAVMTPLEGGGARLRVILGPETQARFAETAGWPPGARASGGPGRFSVDLRGAPDPRAETRPLVMVDAGHGGFDPGAIRGDAVEKTLALDFARDLARALQETGRWRAELTRTDDRYLGLDARVELAEAAGASAFVSIHANTVARGEALGASVFSLASRATDAETGALASSENQADLRGPEGHDGDADGDAGAVGAGLRGGDDIAAIIEQIGRGPATLASRGLAEALADNLDAVTPMLRGRAHAQARFRVLRSTRMASTLVELGFLSNPADLARMRDPAWRRLAARALAAGLDEWREAGAARAYASAPEPGSGGGLPSGPDSRGPAPASASAEN</sequence>